<dbReference type="Proteomes" id="UP000790347">
    <property type="component" value="Unassembled WGS sequence"/>
</dbReference>
<gene>
    <name evidence="1" type="ORF">DERF_000845</name>
</gene>
<evidence type="ECO:0000313" key="1">
    <source>
        <dbReference type="EMBL" id="KAH9526784.1"/>
    </source>
</evidence>
<name>A0A922ICF3_DERFA</name>
<protein>
    <submittedName>
        <fullName evidence="1">Uncharacterized protein</fullName>
    </submittedName>
</protein>
<dbReference type="EMBL" id="ASGP02000001">
    <property type="protein sequence ID" value="KAH9526784.1"/>
    <property type="molecule type" value="Genomic_DNA"/>
</dbReference>
<keyword evidence="2" id="KW-1185">Reference proteome</keyword>
<reference evidence="1" key="2">
    <citation type="journal article" date="2022" name="Res Sq">
        <title>Comparative Genomics Reveals Insights into the Divergent Evolution of Astigmatic Mites and Household Pest Adaptations.</title>
        <authorList>
            <person name="Xiong Q."/>
            <person name="Wan A.T.-Y."/>
            <person name="Liu X.-Y."/>
            <person name="Fung C.S.-H."/>
            <person name="Xiao X."/>
            <person name="Malainual N."/>
            <person name="Hou J."/>
            <person name="Wang L."/>
            <person name="Wang M."/>
            <person name="Yang K."/>
            <person name="Cui Y."/>
            <person name="Leung E."/>
            <person name="Nong W."/>
            <person name="Shin S.-K."/>
            <person name="Au S."/>
            <person name="Jeong K.Y."/>
            <person name="Chew F.T."/>
            <person name="Hui J."/>
            <person name="Leung T.F."/>
            <person name="Tungtrongchitr A."/>
            <person name="Zhong N."/>
            <person name="Liu Z."/>
            <person name="Tsui S."/>
        </authorList>
    </citation>
    <scope>NUCLEOTIDE SEQUENCE</scope>
    <source>
        <strain evidence="1">Derf</strain>
        <tissue evidence="1">Whole organism</tissue>
    </source>
</reference>
<proteinExistence type="predicted"/>
<accession>A0A922ICF3</accession>
<evidence type="ECO:0000313" key="2">
    <source>
        <dbReference type="Proteomes" id="UP000790347"/>
    </source>
</evidence>
<reference evidence="1" key="1">
    <citation type="submission" date="2013-05" db="EMBL/GenBank/DDBJ databases">
        <authorList>
            <person name="Yim A.K.Y."/>
            <person name="Chan T.F."/>
            <person name="Ji K.M."/>
            <person name="Liu X.Y."/>
            <person name="Zhou J.W."/>
            <person name="Li R.Q."/>
            <person name="Yang K.Y."/>
            <person name="Li J."/>
            <person name="Li M."/>
            <person name="Law P.T.W."/>
            <person name="Wu Y.L."/>
            <person name="Cai Z.L."/>
            <person name="Qin H."/>
            <person name="Bao Y."/>
            <person name="Leung R.K.K."/>
            <person name="Ng P.K.S."/>
            <person name="Zou J."/>
            <person name="Zhong X.J."/>
            <person name="Ran P.X."/>
            <person name="Zhong N.S."/>
            <person name="Liu Z.G."/>
            <person name="Tsui S.K.W."/>
        </authorList>
    </citation>
    <scope>NUCLEOTIDE SEQUENCE</scope>
    <source>
        <strain evidence="1">Derf</strain>
        <tissue evidence="1">Whole organism</tissue>
    </source>
</reference>
<organism evidence="1 2">
    <name type="scientific">Dermatophagoides farinae</name>
    <name type="common">American house dust mite</name>
    <dbReference type="NCBI Taxonomy" id="6954"/>
    <lineage>
        <taxon>Eukaryota</taxon>
        <taxon>Metazoa</taxon>
        <taxon>Ecdysozoa</taxon>
        <taxon>Arthropoda</taxon>
        <taxon>Chelicerata</taxon>
        <taxon>Arachnida</taxon>
        <taxon>Acari</taxon>
        <taxon>Acariformes</taxon>
        <taxon>Sarcoptiformes</taxon>
        <taxon>Astigmata</taxon>
        <taxon>Psoroptidia</taxon>
        <taxon>Analgoidea</taxon>
        <taxon>Pyroglyphidae</taxon>
        <taxon>Dermatophagoidinae</taxon>
        <taxon>Dermatophagoides</taxon>
    </lineage>
</organism>
<comment type="caution">
    <text evidence="1">The sequence shown here is derived from an EMBL/GenBank/DDBJ whole genome shotgun (WGS) entry which is preliminary data.</text>
</comment>
<dbReference type="AlphaFoldDB" id="A0A922ICF3"/>
<sequence length="80" mass="9470">MGATHDRTPPLYRVRLVPHYRWRPVLMAWSVDLPAINPNWFFDRCPLLIKCPEIRLAIIRSKVLPSMEIRPIGRYAFVLE</sequence>